<dbReference type="OrthoDB" id="2506814at2759"/>
<gene>
    <name evidence="2" type="ORF">CROQUDRAFT_695357</name>
</gene>
<dbReference type="Pfam" id="PF18802">
    <property type="entry name" value="CxC1"/>
    <property type="match status" value="1"/>
</dbReference>
<evidence type="ECO:0000313" key="2">
    <source>
        <dbReference type="EMBL" id="KAG0139699.1"/>
    </source>
</evidence>
<dbReference type="Proteomes" id="UP000886653">
    <property type="component" value="Unassembled WGS sequence"/>
</dbReference>
<name>A0A9P6N8M3_9BASI</name>
<comment type="caution">
    <text evidence="2">The sequence shown here is derived from an EMBL/GenBank/DDBJ whole genome shotgun (WGS) entry which is preliminary data.</text>
</comment>
<reference evidence="2" key="1">
    <citation type="submission" date="2013-11" db="EMBL/GenBank/DDBJ databases">
        <title>Genome sequence of the fusiform rust pathogen reveals effectors for host alternation and coevolution with pine.</title>
        <authorList>
            <consortium name="DOE Joint Genome Institute"/>
            <person name="Smith K."/>
            <person name="Pendleton A."/>
            <person name="Kubisiak T."/>
            <person name="Anderson C."/>
            <person name="Salamov A."/>
            <person name="Aerts A."/>
            <person name="Riley R."/>
            <person name="Clum A."/>
            <person name="Lindquist E."/>
            <person name="Ence D."/>
            <person name="Campbell M."/>
            <person name="Kronenberg Z."/>
            <person name="Feau N."/>
            <person name="Dhillon B."/>
            <person name="Hamelin R."/>
            <person name="Burleigh J."/>
            <person name="Smith J."/>
            <person name="Yandell M."/>
            <person name="Nelson C."/>
            <person name="Grigoriev I."/>
            <person name="Davis J."/>
        </authorList>
    </citation>
    <scope>NUCLEOTIDE SEQUENCE</scope>
    <source>
        <strain evidence="2">G11</strain>
    </source>
</reference>
<accession>A0A9P6N8M3</accession>
<feature type="non-terminal residue" evidence="2">
    <location>
        <position position="95"/>
    </location>
</feature>
<dbReference type="PANTHER" id="PTHR33096">
    <property type="entry name" value="CXC2 DOMAIN-CONTAINING PROTEIN"/>
    <property type="match status" value="1"/>
</dbReference>
<dbReference type="InterPro" id="IPR041320">
    <property type="entry name" value="CxC1"/>
</dbReference>
<proteinExistence type="predicted"/>
<dbReference type="PANTHER" id="PTHR33096:SF1">
    <property type="entry name" value="CXC1-LIKE CYSTEINE CLUSTER ASSOCIATED WITH KDZ TRANSPOSASES DOMAIN-CONTAINING PROTEIN"/>
    <property type="match status" value="1"/>
</dbReference>
<feature type="domain" description="CxC1-like cysteine cluster associated with KDZ transposases" evidence="1">
    <location>
        <begin position="2"/>
        <end position="63"/>
    </location>
</feature>
<sequence length="95" mass="10786">MFCKCYPDAICLLYAGYLASSPQEPQTTFSVHLVQFHHKLWQTSALSTSGFIDALVGFLDKKSHSPLYGQLHNGQKTKCELRKPFSHSVDLYQHI</sequence>
<dbReference type="AlphaFoldDB" id="A0A9P6N8M3"/>
<organism evidence="2 3">
    <name type="scientific">Cronartium quercuum f. sp. fusiforme G11</name>
    <dbReference type="NCBI Taxonomy" id="708437"/>
    <lineage>
        <taxon>Eukaryota</taxon>
        <taxon>Fungi</taxon>
        <taxon>Dikarya</taxon>
        <taxon>Basidiomycota</taxon>
        <taxon>Pucciniomycotina</taxon>
        <taxon>Pucciniomycetes</taxon>
        <taxon>Pucciniales</taxon>
        <taxon>Coleosporiaceae</taxon>
        <taxon>Cronartium</taxon>
    </lineage>
</organism>
<evidence type="ECO:0000313" key="3">
    <source>
        <dbReference type="Proteomes" id="UP000886653"/>
    </source>
</evidence>
<dbReference type="EMBL" id="MU167535">
    <property type="protein sequence ID" value="KAG0139699.1"/>
    <property type="molecule type" value="Genomic_DNA"/>
</dbReference>
<evidence type="ECO:0000259" key="1">
    <source>
        <dbReference type="Pfam" id="PF18802"/>
    </source>
</evidence>
<keyword evidence="3" id="KW-1185">Reference proteome</keyword>
<protein>
    <recommendedName>
        <fullName evidence="1">CxC1-like cysteine cluster associated with KDZ transposases domain-containing protein</fullName>
    </recommendedName>
</protein>